<evidence type="ECO:0000259" key="1">
    <source>
        <dbReference type="PROSITE" id="PS50888"/>
    </source>
</evidence>
<dbReference type="OrthoDB" id="10055449at2759"/>
<sequence>MCDIDNEHYVERFCCAPTSWSIMNDYQHFNCEETFDFTANRAHTNNDFDFIETEALPQHLALPYRIPWNFDEQMGCDDADWQKSVRKRIASISRERRRNAAINVAFQKLQGAIPHTPNGRAVAKIRTLRLAIRYIQYLKQQLATDVKNDVGERCGEEVEKSINDFTSIAEFELNRKNSYAIKARHFWTPLPVKKEFY</sequence>
<feature type="domain" description="BHLH" evidence="1">
    <location>
        <begin position="86"/>
        <end position="138"/>
    </location>
</feature>
<dbReference type="InterPro" id="IPR011598">
    <property type="entry name" value="bHLH_dom"/>
</dbReference>
<name>A0A183IN58_9BILA</name>
<dbReference type="Gene3D" id="4.10.280.10">
    <property type="entry name" value="Helix-loop-helix DNA-binding domain"/>
    <property type="match status" value="1"/>
</dbReference>
<evidence type="ECO:0000313" key="4">
    <source>
        <dbReference type="WBParaSite" id="SBAD_0000526401-mRNA-1"/>
    </source>
</evidence>
<dbReference type="Proteomes" id="UP000270296">
    <property type="component" value="Unassembled WGS sequence"/>
</dbReference>
<dbReference type="PROSITE" id="PS50888">
    <property type="entry name" value="BHLH"/>
    <property type="match status" value="1"/>
</dbReference>
<organism evidence="4">
    <name type="scientific">Soboliphyme baturini</name>
    <dbReference type="NCBI Taxonomy" id="241478"/>
    <lineage>
        <taxon>Eukaryota</taxon>
        <taxon>Metazoa</taxon>
        <taxon>Ecdysozoa</taxon>
        <taxon>Nematoda</taxon>
        <taxon>Enoplea</taxon>
        <taxon>Dorylaimia</taxon>
        <taxon>Dioctophymatida</taxon>
        <taxon>Dioctophymatoidea</taxon>
        <taxon>Soboliphymatidae</taxon>
        <taxon>Soboliphyme</taxon>
    </lineage>
</organism>
<dbReference type="AlphaFoldDB" id="A0A183IN58"/>
<dbReference type="PANTHER" id="PTHR23349">
    <property type="entry name" value="BASIC HELIX-LOOP-HELIX TRANSCRIPTION FACTOR, TWIST"/>
    <property type="match status" value="1"/>
</dbReference>
<reference evidence="2 3" key="2">
    <citation type="submission" date="2018-11" db="EMBL/GenBank/DDBJ databases">
        <authorList>
            <consortium name="Pathogen Informatics"/>
        </authorList>
    </citation>
    <scope>NUCLEOTIDE SEQUENCE [LARGE SCALE GENOMIC DNA]</scope>
</reference>
<protein>
    <submittedName>
        <fullName evidence="4">BHLH domain-containing protein</fullName>
    </submittedName>
</protein>
<dbReference type="GO" id="GO:0000981">
    <property type="term" value="F:DNA-binding transcription factor activity, RNA polymerase II-specific"/>
    <property type="evidence" value="ECO:0007669"/>
    <property type="project" value="TreeGrafter"/>
</dbReference>
<dbReference type="InterPro" id="IPR036638">
    <property type="entry name" value="HLH_DNA-bd_sf"/>
</dbReference>
<dbReference type="EMBL" id="UZAM01008725">
    <property type="protein sequence ID" value="VDP06135.1"/>
    <property type="molecule type" value="Genomic_DNA"/>
</dbReference>
<proteinExistence type="predicted"/>
<dbReference type="SUPFAM" id="SSF47459">
    <property type="entry name" value="HLH, helix-loop-helix DNA-binding domain"/>
    <property type="match status" value="1"/>
</dbReference>
<dbReference type="PANTHER" id="PTHR23349:SF68">
    <property type="entry name" value="FI14601P"/>
    <property type="match status" value="1"/>
</dbReference>
<keyword evidence="3" id="KW-1185">Reference proteome</keyword>
<dbReference type="Pfam" id="PF00010">
    <property type="entry name" value="HLH"/>
    <property type="match status" value="1"/>
</dbReference>
<dbReference type="GO" id="GO:0000977">
    <property type="term" value="F:RNA polymerase II transcription regulatory region sequence-specific DNA binding"/>
    <property type="evidence" value="ECO:0007669"/>
    <property type="project" value="TreeGrafter"/>
</dbReference>
<dbReference type="GO" id="GO:0032502">
    <property type="term" value="P:developmental process"/>
    <property type="evidence" value="ECO:0007669"/>
    <property type="project" value="TreeGrafter"/>
</dbReference>
<dbReference type="InterPro" id="IPR050283">
    <property type="entry name" value="E-box_TF_Regulators"/>
</dbReference>
<dbReference type="CDD" id="cd11390">
    <property type="entry name" value="bHLH_TS"/>
    <property type="match status" value="1"/>
</dbReference>
<dbReference type="SMART" id="SM00353">
    <property type="entry name" value="HLH"/>
    <property type="match status" value="1"/>
</dbReference>
<accession>A0A183IN58</accession>
<evidence type="ECO:0000313" key="3">
    <source>
        <dbReference type="Proteomes" id="UP000270296"/>
    </source>
</evidence>
<evidence type="ECO:0000313" key="2">
    <source>
        <dbReference type="EMBL" id="VDP06135.1"/>
    </source>
</evidence>
<dbReference type="GO" id="GO:0046983">
    <property type="term" value="F:protein dimerization activity"/>
    <property type="evidence" value="ECO:0007669"/>
    <property type="project" value="InterPro"/>
</dbReference>
<reference evidence="4" key="1">
    <citation type="submission" date="2016-06" db="UniProtKB">
        <authorList>
            <consortium name="WormBaseParasite"/>
        </authorList>
    </citation>
    <scope>IDENTIFICATION</scope>
</reference>
<gene>
    <name evidence="2" type="ORF">SBAD_LOCUS5054</name>
</gene>
<dbReference type="WBParaSite" id="SBAD_0000526401-mRNA-1">
    <property type="protein sequence ID" value="SBAD_0000526401-mRNA-1"/>
    <property type="gene ID" value="SBAD_0000526401"/>
</dbReference>